<reference evidence="2" key="1">
    <citation type="submission" date="2020-03" db="EMBL/GenBank/DDBJ databases">
        <authorList>
            <person name="Weist P."/>
        </authorList>
    </citation>
    <scope>NUCLEOTIDE SEQUENCE</scope>
</reference>
<evidence type="ECO:0000313" key="2">
    <source>
        <dbReference type="EMBL" id="CAB1437332.1"/>
    </source>
</evidence>
<feature type="region of interest" description="Disordered" evidence="1">
    <location>
        <begin position="17"/>
        <end position="77"/>
    </location>
</feature>
<sequence length="113" mass="12313">METQRRGGGRYKAVVRGRRATHRRPPAAAPISARCANGSAGPHVSLRNVIRAGPHNNYRPGARHRRGGNQKRAKRGETKAIIVDACWREMQIQSQVLHPAAPPPLLSPSFAGN</sequence>
<protein>
    <submittedName>
        <fullName evidence="2">Uncharacterized protein</fullName>
    </submittedName>
</protein>
<dbReference type="EMBL" id="CADEAL010002013">
    <property type="protein sequence ID" value="CAB1437332.1"/>
    <property type="molecule type" value="Genomic_DNA"/>
</dbReference>
<evidence type="ECO:0000256" key="1">
    <source>
        <dbReference type="SAM" id="MobiDB-lite"/>
    </source>
</evidence>
<gene>
    <name evidence="2" type="ORF">PLEPLA_LOCUS25339</name>
</gene>
<feature type="compositionally biased region" description="Basic residues" evidence="1">
    <location>
        <begin position="61"/>
        <end position="74"/>
    </location>
</feature>
<keyword evidence="3" id="KW-1185">Reference proteome</keyword>
<evidence type="ECO:0000313" key="3">
    <source>
        <dbReference type="Proteomes" id="UP001153269"/>
    </source>
</evidence>
<dbReference type="Proteomes" id="UP001153269">
    <property type="component" value="Unassembled WGS sequence"/>
</dbReference>
<proteinExistence type="predicted"/>
<accession>A0A9N7UUJ1</accession>
<dbReference type="AlphaFoldDB" id="A0A9N7UUJ1"/>
<organism evidence="2 3">
    <name type="scientific">Pleuronectes platessa</name>
    <name type="common">European plaice</name>
    <dbReference type="NCBI Taxonomy" id="8262"/>
    <lineage>
        <taxon>Eukaryota</taxon>
        <taxon>Metazoa</taxon>
        <taxon>Chordata</taxon>
        <taxon>Craniata</taxon>
        <taxon>Vertebrata</taxon>
        <taxon>Euteleostomi</taxon>
        <taxon>Actinopterygii</taxon>
        <taxon>Neopterygii</taxon>
        <taxon>Teleostei</taxon>
        <taxon>Neoteleostei</taxon>
        <taxon>Acanthomorphata</taxon>
        <taxon>Carangaria</taxon>
        <taxon>Pleuronectiformes</taxon>
        <taxon>Pleuronectoidei</taxon>
        <taxon>Pleuronectidae</taxon>
        <taxon>Pleuronectes</taxon>
    </lineage>
</organism>
<name>A0A9N7UUJ1_PLEPL</name>
<comment type="caution">
    <text evidence="2">The sequence shown here is derived from an EMBL/GenBank/DDBJ whole genome shotgun (WGS) entry which is preliminary data.</text>
</comment>